<proteinExistence type="predicted"/>
<accession>A0ACC3TTP1</accession>
<reference evidence="2" key="1">
    <citation type="journal article" date="2024" name="Front. Bioeng. Biotechnol.">
        <title>Genome-scale model development and genomic sequencing of the oleaginous clade Lipomyces.</title>
        <authorList>
            <person name="Czajka J.J."/>
            <person name="Han Y."/>
            <person name="Kim J."/>
            <person name="Mondo S.J."/>
            <person name="Hofstad B.A."/>
            <person name="Robles A."/>
            <person name="Haridas S."/>
            <person name="Riley R."/>
            <person name="LaButti K."/>
            <person name="Pangilinan J."/>
            <person name="Andreopoulos W."/>
            <person name="Lipzen A."/>
            <person name="Yan J."/>
            <person name="Wang M."/>
            <person name="Ng V."/>
            <person name="Grigoriev I.V."/>
            <person name="Spatafora J.W."/>
            <person name="Magnuson J.K."/>
            <person name="Baker S.E."/>
            <person name="Pomraning K.R."/>
        </authorList>
    </citation>
    <scope>NUCLEOTIDE SEQUENCE [LARGE SCALE GENOMIC DNA]</scope>
    <source>
        <strain evidence="2">CBS 10300</strain>
    </source>
</reference>
<name>A0ACC3TTP1_9ASCO</name>
<comment type="caution">
    <text evidence="1">The sequence shown here is derived from an EMBL/GenBank/DDBJ whole genome shotgun (WGS) entry which is preliminary data.</text>
</comment>
<keyword evidence="2" id="KW-1185">Reference proteome</keyword>
<sequence>MDFSSDRLDRLRFENIERRRQFCSDVVKGRKRKLSELYFLSRSPSLPITDEIIASEDDFLMAFLEKNDLESGHLFEESSLPQILSTNKVKKIDAVESIHQAATHHNRIHMHVASQGGTTPQQVATTSDTRLGVRPPPYTPQQQAVSANAPQLHQPPSASPHERMTTRVSSGALKHKSVTELLGTTPKSGPRRIASASTIEPVLVAKPKHSLRVIATEEPPVKPGIPLVKIYYSIQASALANFIPSAHKSLTTDNFLTIYTESILQRTFGRIDELKREGKWSLRQPQRFRAPKRPKSHWDYVLGEMQVTALDFANGHKRNVTESTDIASWIKDYWTYGKSVCFKPRPPRFLTDKEVEAANKSGITNYEDVEAANNGEITNGVKDNTSSDGHDSLFSMNSMNKVTGIFSEKHYASIDPSKDEPFRDSIEELPIVPINKFAMLINNISPEHLSSWKQRHQDGANSTESKPDELQAPPAPPQPPLEQQPQRKEGEQSNSHRPLFLSESARRGVYIKAPPPPSLKYVEFGVPTIWLPQDDANLLKLASEFMYNWDVVSANMSPRQSWGFHSNIERRTPWECFERWMQLEPNFQLSDLRGPYARAAQIWIEATSRAQLATKRRMVPMGITPDNSQRGQRRLRWSGMFEAIRKSIRKRENARRFGSR</sequence>
<organism evidence="1 2">
    <name type="scientific">Lipomyces orientalis</name>
    <dbReference type="NCBI Taxonomy" id="1233043"/>
    <lineage>
        <taxon>Eukaryota</taxon>
        <taxon>Fungi</taxon>
        <taxon>Dikarya</taxon>
        <taxon>Ascomycota</taxon>
        <taxon>Saccharomycotina</taxon>
        <taxon>Lipomycetes</taxon>
        <taxon>Lipomycetales</taxon>
        <taxon>Lipomycetaceae</taxon>
        <taxon>Lipomyces</taxon>
    </lineage>
</organism>
<protein>
    <submittedName>
        <fullName evidence="1">Uncharacterized protein</fullName>
    </submittedName>
</protein>
<dbReference type="EMBL" id="MU970054">
    <property type="protein sequence ID" value="KAK9324090.1"/>
    <property type="molecule type" value="Genomic_DNA"/>
</dbReference>
<evidence type="ECO:0000313" key="2">
    <source>
        <dbReference type="Proteomes" id="UP001489719"/>
    </source>
</evidence>
<gene>
    <name evidence="1" type="ORF">V1517DRAFT_318718</name>
</gene>
<dbReference type="Proteomes" id="UP001489719">
    <property type="component" value="Unassembled WGS sequence"/>
</dbReference>
<evidence type="ECO:0000313" key="1">
    <source>
        <dbReference type="EMBL" id="KAK9324090.1"/>
    </source>
</evidence>